<evidence type="ECO:0000313" key="2">
    <source>
        <dbReference type="EMBL" id="GAF47617.1"/>
    </source>
</evidence>
<feature type="region of interest" description="Disordered" evidence="1">
    <location>
        <begin position="39"/>
        <end position="82"/>
    </location>
</feature>
<sequence>MDACRARHVNLGPDCTAIEWKDGNLIVAKRCSKEIVQGAGTTPPVTGTHYDVREGGDGVGGSRRRSASTCSPEQLNLLELKP</sequence>
<evidence type="ECO:0000313" key="3">
    <source>
        <dbReference type="Proteomes" id="UP000019491"/>
    </source>
</evidence>
<dbReference type="EMBL" id="BAWF01000043">
    <property type="protein sequence ID" value="GAF47617.1"/>
    <property type="molecule type" value="Genomic_DNA"/>
</dbReference>
<gene>
    <name evidence="2" type="ORF">RW1_043_00520</name>
</gene>
<reference evidence="2 3" key="1">
    <citation type="submission" date="2014-02" db="EMBL/GenBank/DDBJ databases">
        <title>Whole genome shotgun sequence of Rhodococcus wratislaviensis NBRC 100605.</title>
        <authorList>
            <person name="Hosoyama A."/>
            <person name="Tsuchikane K."/>
            <person name="Yoshida I."/>
            <person name="Ohji S."/>
            <person name="Ichikawa N."/>
            <person name="Yamazoe A."/>
            <person name="Fujita N."/>
        </authorList>
    </citation>
    <scope>NUCLEOTIDE SEQUENCE [LARGE SCALE GENOMIC DNA]</scope>
    <source>
        <strain evidence="2 3">NBRC 100605</strain>
    </source>
</reference>
<dbReference type="Proteomes" id="UP000019491">
    <property type="component" value="Unassembled WGS sequence"/>
</dbReference>
<name>X0Q825_RHOWR</name>
<organism evidence="2 3">
    <name type="scientific">Rhodococcus wratislaviensis NBRC 100605</name>
    <dbReference type="NCBI Taxonomy" id="1219028"/>
    <lineage>
        <taxon>Bacteria</taxon>
        <taxon>Bacillati</taxon>
        <taxon>Actinomycetota</taxon>
        <taxon>Actinomycetes</taxon>
        <taxon>Mycobacteriales</taxon>
        <taxon>Nocardiaceae</taxon>
        <taxon>Rhodococcus</taxon>
    </lineage>
</organism>
<evidence type="ECO:0000256" key="1">
    <source>
        <dbReference type="SAM" id="MobiDB-lite"/>
    </source>
</evidence>
<keyword evidence="3" id="KW-1185">Reference proteome</keyword>
<protein>
    <submittedName>
        <fullName evidence="2">Uncharacterized protein</fullName>
    </submittedName>
</protein>
<comment type="caution">
    <text evidence="2">The sequence shown here is derived from an EMBL/GenBank/DDBJ whole genome shotgun (WGS) entry which is preliminary data.</text>
</comment>
<accession>X0Q825</accession>
<proteinExistence type="predicted"/>
<dbReference type="AlphaFoldDB" id="X0Q825"/>